<name>A0AA97A7H8_9EURY</name>
<dbReference type="Gene3D" id="3.60.15.10">
    <property type="entry name" value="Ribonuclease Z/Hydroxyacylglutathione hydrolase-like"/>
    <property type="match status" value="1"/>
</dbReference>
<protein>
    <recommendedName>
        <fullName evidence="3">MBL fold metallo-hydrolase</fullName>
    </recommendedName>
</protein>
<dbReference type="KEGG" id="mees:MmiEs2_02850"/>
<dbReference type="Proteomes" id="UP001302662">
    <property type="component" value="Chromosome"/>
</dbReference>
<dbReference type="GO" id="GO:0035312">
    <property type="term" value="F:5'-3' DNA exonuclease activity"/>
    <property type="evidence" value="ECO:0007669"/>
    <property type="project" value="TreeGrafter"/>
</dbReference>
<evidence type="ECO:0008006" key="3">
    <source>
        <dbReference type="Google" id="ProtNLM"/>
    </source>
</evidence>
<evidence type="ECO:0000313" key="2">
    <source>
        <dbReference type="Proteomes" id="UP001302662"/>
    </source>
</evidence>
<dbReference type="AlphaFoldDB" id="A0AA97A7H8"/>
<dbReference type="PANTHER" id="PTHR23240">
    <property type="entry name" value="DNA CROSS-LINK REPAIR PROTEIN PSO2/SNM1-RELATED"/>
    <property type="match status" value="1"/>
</dbReference>
<dbReference type="EMBL" id="CP131062">
    <property type="protein sequence ID" value="WNY28103.1"/>
    <property type="molecule type" value="Genomic_DNA"/>
</dbReference>
<gene>
    <name evidence="1" type="ORF">MmiEs2_02850</name>
</gene>
<dbReference type="GO" id="GO:0003684">
    <property type="term" value="F:damaged DNA binding"/>
    <property type="evidence" value="ECO:0007669"/>
    <property type="project" value="TreeGrafter"/>
</dbReference>
<dbReference type="GO" id="GO:0036297">
    <property type="term" value="P:interstrand cross-link repair"/>
    <property type="evidence" value="ECO:0007669"/>
    <property type="project" value="TreeGrafter"/>
</dbReference>
<sequence length="390" mass="43664">MGWRVFESFKKRRRFIVYSKELAELGFVIFRRQNENGGIKPHLFIRFKSKEGRLLTFAVDTTRIPSSQSPPDAYLITHAHSDHYGKSAMLSESSYCSEETAHALEIRYEKTYKGQTFQNGSCFSICGVEIQTFDVFHAPGSSAFYFENALGNSILITGDVKDARFLPKCDILLTEASYGDPADLSCYFKDDIGGLHQAVLSHIGERRIAFGAYEFGKSQKAVSILRGMGYNGPIAMNKKTLSLTEKFVDGAGNLIDLNGGGLNPEVDSESEAALCHEIKTPAQICDENDCRICIVPIGDLYSFGADTRKYVLTCRADYPFENIRLSDHLDVDGLTQMVRDISPKLTVIYHPNKSPRTDRFAQHLEKNGFKAFSINQIQNLVGNEKQLKSE</sequence>
<dbReference type="GO" id="GO:0006303">
    <property type="term" value="P:double-strand break repair via nonhomologous end joining"/>
    <property type="evidence" value="ECO:0007669"/>
    <property type="project" value="TreeGrafter"/>
</dbReference>
<organism evidence="1 2">
    <name type="scientific">Methanimicrococcus stummii</name>
    <dbReference type="NCBI Taxonomy" id="3028294"/>
    <lineage>
        <taxon>Archaea</taxon>
        <taxon>Methanobacteriati</taxon>
        <taxon>Methanobacteriota</taxon>
        <taxon>Stenosarchaea group</taxon>
        <taxon>Methanomicrobia</taxon>
        <taxon>Methanosarcinales</taxon>
        <taxon>Methanosarcinaceae</taxon>
        <taxon>Methanimicrococcus</taxon>
    </lineage>
</organism>
<evidence type="ECO:0000313" key="1">
    <source>
        <dbReference type="EMBL" id="WNY28103.1"/>
    </source>
</evidence>
<reference evidence="1 2" key="1">
    <citation type="submission" date="2023-07" db="EMBL/GenBank/DDBJ databases">
        <title>Closed genome sequence of Methanimicrococcus sp. Es2.</title>
        <authorList>
            <person name="Protasov E."/>
            <person name="Platt K."/>
            <person name="Reeh H."/>
            <person name="Poehlein A."/>
            <person name="Daniel R."/>
            <person name="Brune A."/>
        </authorList>
    </citation>
    <scope>NUCLEOTIDE SEQUENCE [LARGE SCALE GENOMIC DNA]</scope>
    <source>
        <strain evidence="1 2">Es2</strain>
    </source>
</reference>
<dbReference type="InterPro" id="IPR036866">
    <property type="entry name" value="RibonucZ/Hydroxyglut_hydro"/>
</dbReference>
<accession>A0AA97A7H8</accession>
<dbReference type="SUPFAM" id="SSF56281">
    <property type="entry name" value="Metallo-hydrolase/oxidoreductase"/>
    <property type="match status" value="1"/>
</dbReference>
<proteinExistence type="predicted"/>
<keyword evidence="2" id="KW-1185">Reference proteome</keyword>